<proteinExistence type="predicted"/>
<dbReference type="AlphaFoldDB" id="A0A1U7WD13"/>
<accession>A0A1U7WD13</accession>
<organism evidence="1 2">
    <name type="scientific">Nicotiana sylvestris</name>
    <name type="common">Wood tobacco</name>
    <name type="synonym">South American tobacco</name>
    <dbReference type="NCBI Taxonomy" id="4096"/>
    <lineage>
        <taxon>Eukaryota</taxon>
        <taxon>Viridiplantae</taxon>
        <taxon>Streptophyta</taxon>
        <taxon>Embryophyta</taxon>
        <taxon>Tracheophyta</taxon>
        <taxon>Spermatophyta</taxon>
        <taxon>Magnoliopsida</taxon>
        <taxon>eudicotyledons</taxon>
        <taxon>Gunneridae</taxon>
        <taxon>Pentapetalae</taxon>
        <taxon>asterids</taxon>
        <taxon>lamiids</taxon>
        <taxon>Solanales</taxon>
        <taxon>Solanaceae</taxon>
        <taxon>Nicotianoideae</taxon>
        <taxon>Nicotianeae</taxon>
        <taxon>Nicotiana</taxon>
    </lineage>
</organism>
<evidence type="ECO:0000313" key="1">
    <source>
        <dbReference type="Proteomes" id="UP000189701"/>
    </source>
</evidence>
<gene>
    <name evidence="2" type="primary">LOC104225066</name>
</gene>
<reference evidence="2" key="2">
    <citation type="submission" date="2025-08" db="UniProtKB">
        <authorList>
            <consortium name="RefSeq"/>
        </authorList>
    </citation>
    <scope>IDENTIFICATION</scope>
    <source>
        <tissue evidence="2">Leaf</tissue>
    </source>
</reference>
<dbReference type="RefSeq" id="XP_009775131.1">
    <property type="nucleotide sequence ID" value="XM_009776829.1"/>
</dbReference>
<dbReference type="OrthoDB" id="6375694at2759"/>
<protein>
    <submittedName>
        <fullName evidence="2">Uncharacterized protein LOC104225066</fullName>
    </submittedName>
</protein>
<dbReference type="GeneID" id="104225066"/>
<keyword evidence="1" id="KW-1185">Reference proteome</keyword>
<sequence length="252" mass="29271">MVLIIDIRIGLHVATVLVIDIGIRLHVATELEGRLMVMGAWRSSGDVSEMWTSTTYCIRKAEREVLGVLKGYYDGHRDDWWWNDMVQGKVETKKATYLSLVKSTDEEERRVNRGRYKEARKEAKLAVTEAKDAAFGRLYKELGVKGGEKKLFRLAKARERKARSLDQVRYINDKEGRVLTKDAQIKRRWQDYFHRVMNEEEDIDIVLGELAHSRSHQDFRYCRRIKAEEVAGAMRKMIRGRATGPDETPVEL</sequence>
<dbReference type="PANTHER" id="PTHR47510:SF3">
    <property type="entry name" value="ENDO_EXONUCLEASE_PHOSPHATASE DOMAIN-CONTAINING PROTEIN"/>
    <property type="match status" value="1"/>
</dbReference>
<dbReference type="PANTHER" id="PTHR47510">
    <property type="entry name" value="REVERSE TRANSCRIPTASE DOMAIN-CONTAINING PROTEIN"/>
    <property type="match status" value="1"/>
</dbReference>
<dbReference type="KEGG" id="nsy:104225066"/>
<dbReference type="Proteomes" id="UP000189701">
    <property type="component" value="Unplaced"/>
</dbReference>
<evidence type="ECO:0000313" key="2">
    <source>
        <dbReference type="RefSeq" id="XP_009775131.1"/>
    </source>
</evidence>
<name>A0A1U7WD13_NICSY</name>
<reference evidence="1" key="1">
    <citation type="journal article" date="2013" name="Genome Biol.">
        <title>Reference genomes and transcriptomes of Nicotiana sylvestris and Nicotiana tomentosiformis.</title>
        <authorList>
            <person name="Sierro N."/>
            <person name="Battey J.N."/>
            <person name="Ouadi S."/>
            <person name="Bovet L."/>
            <person name="Goepfert S."/>
            <person name="Bakaher N."/>
            <person name="Peitsch M.C."/>
            <person name="Ivanov N.V."/>
        </authorList>
    </citation>
    <scope>NUCLEOTIDE SEQUENCE [LARGE SCALE GENOMIC DNA]</scope>
</reference>